<proteinExistence type="predicted"/>
<feature type="domain" description="Cation/H+ exchanger transmembrane" evidence="13">
    <location>
        <begin position="156"/>
        <end position="586"/>
    </location>
</feature>
<evidence type="ECO:0000313" key="15">
    <source>
        <dbReference type="Proteomes" id="UP000660262"/>
    </source>
</evidence>
<evidence type="ECO:0000256" key="2">
    <source>
        <dbReference type="ARBA" id="ARBA00022448"/>
    </source>
</evidence>
<keyword evidence="6" id="KW-0406">Ion transport</keyword>
<evidence type="ECO:0000259" key="13">
    <source>
        <dbReference type="Pfam" id="PF00999"/>
    </source>
</evidence>
<organism evidence="14 15">
    <name type="scientific">Pycnococcus provasolii</name>
    <dbReference type="NCBI Taxonomy" id="41880"/>
    <lineage>
        <taxon>Eukaryota</taxon>
        <taxon>Viridiplantae</taxon>
        <taxon>Chlorophyta</taxon>
        <taxon>Pseudoscourfieldiophyceae</taxon>
        <taxon>Pseudoscourfieldiales</taxon>
        <taxon>Pycnococcaceae</taxon>
        <taxon>Pycnococcus</taxon>
    </lineage>
</organism>
<gene>
    <name evidence="14" type="ORF">PPROV_000813100</name>
</gene>
<accession>A0A830HPI9</accession>
<evidence type="ECO:0000256" key="7">
    <source>
        <dbReference type="ARBA" id="ARBA00023136"/>
    </source>
</evidence>
<dbReference type="InterPro" id="IPR006153">
    <property type="entry name" value="Cation/H_exchanger_TM"/>
</dbReference>
<comment type="caution">
    <text evidence="14">The sequence shown here is derived from an EMBL/GenBank/DDBJ whole genome shotgun (WGS) entry which is preliminary data.</text>
</comment>
<dbReference type="Gene3D" id="6.10.140.1330">
    <property type="match status" value="1"/>
</dbReference>
<evidence type="ECO:0000313" key="14">
    <source>
        <dbReference type="EMBL" id="GHP09396.1"/>
    </source>
</evidence>
<dbReference type="PANTHER" id="PTHR10110:SF197">
    <property type="entry name" value="SODIUM_HYDROGEN EXCHANGER"/>
    <property type="match status" value="1"/>
</dbReference>
<dbReference type="OrthoDB" id="196264at2759"/>
<feature type="transmembrane region" description="Helical" evidence="12">
    <location>
        <begin position="174"/>
        <end position="193"/>
    </location>
</feature>
<evidence type="ECO:0000256" key="8">
    <source>
        <dbReference type="ARBA" id="ARBA00023201"/>
    </source>
</evidence>
<dbReference type="GO" id="GO:0005886">
    <property type="term" value="C:plasma membrane"/>
    <property type="evidence" value="ECO:0007669"/>
    <property type="project" value="TreeGrafter"/>
</dbReference>
<evidence type="ECO:0000256" key="3">
    <source>
        <dbReference type="ARBA" id="ARBA00022692"/>
    </source>
</evidence>
<dbReference type="Pfam" id="PF00999">
    <property type="entry name" value="Na_H_Exchanger"/>
    <property type="match status" value="1"/>
</dbReference>
<comment type="catalytic activity">
    <reaction evidence="10">
        <text>K(+)(in) + H(+)(out) = K(+)(out) + H(+)(in)</text>
        <dbReference type="Rhea" id="RHEA:29467"/>
        <dbReference type="ChEBI" id="CHEBI:15378"/>
        <dbReference type="ChEBI" id="CHEBI:29103"/>
    </reaction>
</comment>
<dbReference type="Proteomes" id="UP000660262">
    <property type="component" value="Unassembled WGS sequence"/>
</dbReference>
<feature type="transmembrane region" description="Helical" evidence="12">
    <location>
        <begin position="356"/>
        <end position="382"/>
    </location>
</feature>
<feature type="transmembrane region" description="Helical" evidence="12">
    <location>
        <begin position="142"/>
        <end position="162"/>
    </location>
</feature>
<keyword evidence="4 12" id="KW-1133">Transmembrane helix</keyword>
<evidence type="ECO:0000256" key="12">
    <source>
        <dbReference type="SAM" id="Phobius"/>
    </source>
</evidence>
<dbReference type="GO" id="GO:0098719">
    <property type="term" value="P:sodium ion import across plasma membrane"/>
    <property type="evidence" value="ECO:0007669"/>
    <property type="project" value="TreeGrafter"/>
</dbReference>
<name>A0A830HPI9_9CHLO</name>
<sequence>MARRHRSASASAPALLRGRGRGRGLGRGSRLSWSWYLVVVSVVSLVIFALLPLSGSCASLSDASEKSPLENNPSSSSSSSSLNLKAAENNAALSAGKHAHVSPSSSLNLKAAENDAALSAGKHAHVSPSSSKPQLNKAADNVAPVNALVFMTVLMLLTVILTRHGTRKRWLTEASVACLLGLFAGNAVLVYYRRTSKVPETALTFDDDLFFDICLPPIIFQAGFSVRKRRFFRNAFDIFLLGGLGTMCTFAMISTGAWLILPKVVETAFEEAKHTTVHFQLSDALAMGAVFAATDSVATLQVLDGNKYPLLFSLVFGEGIVNDATSIVLLSSIRHVHRVASKEAAAISVATIAARFFYLLFASLGLGVAIGLLSAIILKSIYQQKFKYGGQQSLFSPDHEVALVALLGFLAYVLAEALGLSAIFAVFFAALTMSHYTWFSLSEQAQFVAANLFRLVSSIMELFIFVYVGFTTWDVSLWRHTNMQLALGLTGAILALISASRVAMVLPVCFTANCYRSEPLRFREILAIAFSGIHRGAVSTALVFHYYSESDRDTRNPTHAAVISSTLLVVLTSTVLIGGVTKPMLSCLLDGDNENDQGVADEPASPTGYLEHSQDEPLLGTVLTSGQDVDAQGYFAPNTIAHSLYKRWSRMDARYLQPIFGGKYFRHSITTTSVDGGTGETTSTAFAALNGLHSAGSISRRQVQ</sequence>
<evidence type="ECO:0000256" key="4">
    <source>
        <dbReference type="ARBA" id="ARBA00022989"/>
    </source>
</evidence>
<keyword evidence="15" id="KW-1185">Reference proteome</keyword>
<comment type="catalytic activity">
    <reaction evidence="9">
        <text>Na(+)(in) + H(+)(out) = Na(+)(out) + H(+)(in)</text>
        <dbReference type="Rhea" id="RHEA:29419"/>
        <dbReference type="ChEBI" id="CHEBI:15378"/>
        <dbReference type="ChEBI" id="CHEBI:29101"/>
    </reaction>
</comment>
<dbReference type="GO" id="GO:0015386">
    <property type="term" value="F:potassium:proton antiporter activity"/>
    <property type="evidence" value="ECO:0007669"/>
    <property type="project" value="TreeGrafter"/>
</dbReference>
<feature type="region of interest" description="Disordered" evidence="11">
    <location>
        <begin position="62"/>
        <end position="81"/>
    </location>
</feature>
<dbReference type="GO" id="GO:0051453">
    <property type="term" value="P:regulation of intracellular pH"/>
    <property type="evidence" value="ECO:0007669"/>
    <property type="project" value="TreeGrafter"/>
</dbReference>
<dbReference type="PRINTS" id="PR01084">
    <property type="entry name" value="NAHEXCHNGR"/>
</dbReference>
<keyword evidence="2" id="KW-0813">Transport</keyword>
<keyword evidence="3 12" id="KW-0812">Transmembrane</keyword>
<feature type="compositionally biased region" description="Low complexity" evidence="11">
    <location>
        <begin position="69"/>
        <end position="81"/>
    </location>
</feature>
<dbReference type="InterPro" id="IPR018422">
    <property type="entry name" value="Cation/H_exchanger_CPA1"/>
</dbReference>
<evidence type="ECO:0000256" key="1">
    <source>
        <dbReference type="ARBA" id="ARBA00004141"/>
    </source>
</evidence>
<keyword evidence="8" id="KW-0739">Sodium transport</keyword>
<dbReference type="EMBL" id="BNJQ01000024">
    <property type="protein sequence ID" value="GHP09396.1"/>
    <property type="molecule type" value="Genomic_DNA"/>
</dbReference>
<feature type="transmembrane region" description="Helical" evidence="12">
    <location>
        <begin position="209"/>
        <end position="226"/>
    </location>
</feature>
<dbReference type="GO" id="GO:0015385">
    <property type="term" value="F:sodium:proton antiporter activity"/>
    <property type="evidence" value="ECO:0007669"/>
    <property type="project" value="InterPro"/>
</dbReference>
<dbReference type="AlphaFoldDB" id="A0A830HPI9"/>
<reference evidence="14" key="1">
    <citation type="submission" date="2020-10" db="EMBL/GenBank/DDBJ databases">
        <title>Unveiling of a novel bifunctional photoreceptor, Dualchrome1, isolated from a cosmopolitan green alga.</title>
        <authorList>
            <person name="Suzuki S."/>
            <person name="Kawachi M."/>
        </authorList>
    </citation>
    <scope>NUCLEOTIDE SEQUENCE</scope>
    <source>
        <strain evidence="14">NIES 2893</strain>
    </source>
</reference>
<dbReference type="PANTHER" id="PTHR10110">
    <property type="entry name" value="SODIUM/HYDROGEN EXCHANGER"/>
    <property type="match status" value="1"/>
</dbReference>
<evidence type="ECO:0000256" key="5">
    <source>
        <dbReference type="ARBA" id="ARBA00023053"/>
    </source>
</evidence>
<evidence type="ECO:0000256" key="11">
    <source>
        <dbReference type="SAM" id="MobiDB-lite"/>
    </source>
</evidence>
<feature type="transmembrane region" description="Helical" evidence="12">
    <location>
        <begin position="452"/>
        <end position="473"/>
    </location>
</feature>
<feature type="transmembrane region" description="Helical" evidence="12">
    <location>
        <begin position="559"/>
        <end position="580"/>
    </location>
</feature>
<feature type="transmembrane region" description="Helical" evidence="12">
    <location>
        <begin position="310"/>
        <end position="333"/>
    </location>
</feature>
<feature type="transmembrane region" description="Helical" evidence="12">
    <location>
        <begin position="525"/>
        <end position="547"/>
    </location>
</feature>
<evidence type="ECO:0000256" key="9">
    <source>
        <dbReference type="ARBA" id="ARBA00047524"/>
    </source>
</evidence>
<feature type="transmembrane region" description="Helical" evidence="12">
    <location>
        <begin position="402"/>
        <end position="431"/>
    </location>
</feature>
<comment type="subcellular location">
    <subcellularLocation>
        <location evidence="1">Membrane</location>
        <topology evidence="1">Multi-pass membrane protein</topology>
    </subcellularLocation>
</comment>
<feature type="transmembrane region" description="Helical" evidence="12">
    <location>
        <begin position="238"/>
        <end position="261"/>
    </location>
</feature>
<feature type="transmembrane region" description="Helical" evidence="12">
    <location>
        <begin position="485"/>
        <end position="513"/>
    </location>
</feature>
<evidence type="ECO:0000256" key="10">
    <source>
        <dbReference type="ARBA" id="ARBA00047912"/>
    </source>
</evidence>
<protein>
    <recommendedName>
        <fullName evidence="13">Cation/H+ exchanger transmembrane domain-containing protein</fullName>
    </recommendedName>
</protein>
<feature type="transmembrane region" description="Helical" evidence="12">
    <location>
        <begin position="33"/>
        <end position="53"/>
    </location>
</feature>
<evidence type="ECO:0000256" key="6">
    <source>
        <dbReference type="ARBA" id="ARBA00023065"/>
    </source>
</evidence>
<keyword evidence="5" id="KW-0915">Sodium</keyword>
<keyword evidence="7 12" id="KW-0472">Membrane</keyword>
<dbReference type="InterPro" id="IPR004709">
    <property type="entry name" value="NaH_exchanger"/>
</dbReference>